<keyword evidence="3" id="KW-0804">Transcription</keyword>
<evidence type="ECO:0000256" key="4">
    <source>
        <dbReference type="SAM" id="MobiDB-lite"/>
    </source>
</evidence>
<evidence type="ECO:0000256" key="1">
    <source>
        <dbReference type="ARBA" id="ARBA00006834"/>
    </source>
</evidence>
<evidence type="ECO:0000256" key="2">
    <source>
        <dbReference type="ARBA" id="ARBA00023015"/>
    </source>
</evidence>
<evidence type="ECO:0000259" key="5">
    <source>
        <dbReference type="Pfam" id="PF15791"/>
    </source>
</evidence>
<dbReference type="Ensembl" id="ENSCCNT00000016982.1">
    <property type="protein sequence ID" value="ENSCCNP00000012941.1"/>
    <property type="gene ID" value="ENSCCNG00000013426.1"/>
</dbReference>
<dbReference type="AlphaFoldDB" id="A0A8C0WLU7"/>
<evidence type="ECO:0000313" key="6">
    <source>
        <dbReference type="Ensembl" id="ENSCCNP00000012941.1"/>
    </source>
</evidence>
<keyword evidence="2" id="KW-0805">Transcription regulation</keyword>
<dbReference type="Pfam" id="PF15791">
    <property type="entry name" value="DMRT-like"/>
    <property type="match status" value="1"/>
</dbReference>
<dbReference type="InterPro" id="IPR031577">
    <property type="entry name" value="DMRT-C1/C2_C"/>
</dbReference>
<feature type="region of interest" description="Disordered" evidence="4">
    <location>
        <begin position="131"/>
        <end position="168"/>
    </location>
</feature>
<proteinExistence type="inferred from homology"/>
<protein>
    <recommendedName>
        <fullName evidence="5">Doublesex- and mab-3-related transcription factor C1/C2 C-terminal domain-containing protein</fullName>
    </recommendedName>
</protein>
<name>A0A8C0WLU7_CASCN</name>
<organism evidence="6">
    <name type="scientific">Castor canadensis</name>
    <name type="common">American beaver</name>
    <dbReference type="NCBI Taxonomy" id="51338"/>
    <lineage>
        <taxon>Eukaryota</taxon>
        <taxon>Metazoa</taxon>
        <taxon>Chordata</taxon>
        <taxon>Craniata</taxon>
        <taxon>Vertebrata</taxon>
        <taxon>Euteleostomi</taxon>
        <taxon>Mammalia</taxon>
        <taxon>Eutheria</taxon>
        <taxon>Euarchontoglires</taxon>
        <taxon>Glires</taxon>
        <taxon>Rodentia</taxon>
        <taxon>Castorimorpha</taxon>
        <taxon>Castoridae</taxon>
        <taxon>Castor</taxon>
    </lineage>
</organism>
<reference evidence="6" key="1">
    <citation type="submission" date="2023-09" db="UniProtKB">
        <authorList>
            <consortium name="Ensembl"/>
        </authorList>
    </citation>
    <scope>IDENTIFICATION</scope>
</reference>
<comment type="similarity">
    <text evidence="1">Belongs to the DMRT family.</text>
</comment>
<evidence type="ECO:0000256" key="3">
    <source>
        <dbReference type="ARBA" id="ARBA00023163"/>
    </source>
</evidence>
<feature type="compositionally biased region" description="Polar residues" evidence="4">
    <location>
        <begin position="131"/>
        <end position="141"/>
    </location>
</feature>
<accession>A0A8C0WLU7</accession>
<feature type="domain" description="Doublesex- and mab-3-related transcription factor C1/C2 C-terminal" evidence="5">
    <location>
        <begin position="69"/>
        <end position="182"/>
    </location>
</feature>
<sequence length="183" mass="19356">MAAAPKSHVHVKRLAIETGVLSECLWPGREPERGWSNPQGPLLLNHLPEPSSQPCPPPTSEQQLTVPLSRERRGASALLSICSSLFLQPCAIPDPLLLQPQVSQASVSASLEWQRKLEAAEALLALKNSSQAPPNSISLHQPLNPPGPAGDRGPQTPSPCPESRPPGSVTLPVGHLGCISLLS</sequence>